<feature type="domain" description="C2H2-type" evidence="11">
    <location>
        <begin position="159"/>
        <end position="188"/>
    </location>
</feature>
<keyword evidence="8" id="KW-0804">Transcription</keyword>
<feature type="domain" description="C2H2-type" evidence="11">
    <location>
        <begin position="129"/>
        <end position="158"/>
    </location>
</feature>
<dbReference type="STRING" id="299467.A0A443S8Z1"/>
<dbReference type="PROSITE" id="PS00028">
    <property type="entry name" value="ZINC_FINGER_C2H2_1"/>
    <property type="match status" value="3"/>
</dbReference>
<name>A0A443S8Z1_9ACAR</name>
<dbReference type="GO" id="GO:0008270">
    <property type="term" value="F:zinc ion binding"/>
    <property type="evidence" value="ECO:0007669"/>
    <property type="project" value="UniProtKB-KW"/>
</dbReference>
<comment type="subcellular location">
    <subcellularLocation>
        <location evidence="1">Nucleus</location>
    </subcellularLocation>
</comment>
<dbReference type="SMART" id="SM00355">
    <property type="entry name" value="ZnF_C2H2"/>
    <property type="match status" value="3"/>
</dbReference>
<feature type="non-terminal residue" evidence="12">
    <location>
        <position position="250"/>
    </location>
</feature>
<evidence type="ECO:0000256" key="3">
    <source>
        <dbReference type="ARBA" id="ARBA00022737"/>
    </source>
</evidence>
<dbReference type="Pfam" id="PF00096">
    <property type="entry name" value="zf-C2H2"/>
    <property type="match status" value="3"/>
</dbReference>
<dbReference type="InterPro" id="IPR036236">
    <property type="entry name" value="Znf_C2H2_sf"/>
</dbReference>
<keyword evidence="3" id="KW-0677">Repeat</keyword>
<dbReference type="PANTHER" id="PTHR23235:SF174">
    <property type="entry name" value="CABUT, ISOFORM A"/>
    <property type="match status" value="1"/>
</dbReference>
<dbReference type="PROSITE" id="PS50157">
    <property type="entry name" value="ZINC_FINGER_C2H2_2"/>
    <property type="match status" value="3"/>
</dbReference>
<dbReference type="EMBL" id="NCKV01005746">
    <property type="protein sequence ID" value="RWS23875.1"/>
    <property type="molecule type" value="Genomic_DNA"/>
</dbReference>
<evidence type="ECO:0000256" key="8">
    <source>
        <dbReference type="ARBA" id="ARBA00023163"/>
    </source>
</evidence>
<dbReference type="InterPro" id="IPR013087">
    <property type="entry name" value="Znf_C2H2_type"/>
</dbReference>
<evidence type="ECO:0000256" key="7">
    <source>
        <dbReference type="ARBA" id="ARBA00023125"/>
    </source>
</evidence>
<dbReference type="GO" id="GO:0000978">
    <property type="term" value="F:RNA polymerase II cis-regulatory region sequence-specific DNA binding"/>
    <property type="evidence" value="ECO:0007669"/>
    <property type="project" value="TreeGrafter"/>
</dbReference>
<proteinExistence type="predicted"/>
<dbReference type="SUPFAM" id="SSF57667">
    <property type="entry name" value="beta-beta-alpha zinc fingers"/>
    <property type="match status" value="2"/>
</dbReference>
<keyword evidence="4 10" id="KW-0863">Zinc-finger</keyword>
<protein>
    <submittedName>
        <fullName evidence="12">Krueppel-like factor 13</fullName>
    </submittedName>
</protein>
<evidence type="ECO:0000256" key="1">
    <source>
        <dbReference type="ARBA" id="ARBA00004123"/>
    </source>
</evidence>
<evidence type="ECO:0000256" key="5">
    <source>
        <dbReference type="ARBA" id="ARBA00022833"/>
    </source>
</evidence>
<comment type="caution">
    <text evidence="12">The sequence shown here is derived from an EMBL/GenBank/DDBJ whole genome shotgun (WGS) entry which is preliminary data.</text>
</comment>
<dbReference type="FunFam" id="3.30.160.60:FF:000018">
    <property type="entry name" value="Krueppel-like factor 15"/>
    <property type="match status" value="1"/>
</dbReference>
<evidence type="ECO:0000256" key="9">
    <source>
        <dbReference type="ARBA" id="ARBA00023242"/>
    </source>
</evidence>
<organism evidence="12 13">
    <name type="scientific">Leptotrombidium deliense</name>
    <dbReference type="NCBI Taxonomy" id="299467"/>
    <lineage>
        <taxon>Eukaryota</taxon>
        <taxon>Metazoa</taxon>
        <taxon>Ecdysozoa</taxon>
        <taxon>Arthropoda</taxon>
        <taxon>Chelicerata</taxon>
        <taxon>Arachnida</taxon>
        <taxon>Acari</taxon>
        <taxon>Acariformes</taxon>
        <taxon>Trombidiformes</taxon>
        <taxon>Prostigmata</taxon>
        <taxon>Anystina</taxon>
        <taxon>Parasitengona</taxon>
        <taxon>Trombiculoidea</taxon>
        <taxon>Trombiculidae</taxon>
        <taxon>Leptotrombidium</taxon>
    </lineage>
</organism>
<keyword evidence="9" id="KW-0539">Nucleus</keyword>
<feature type="domain" description="C2H2-type" evidence="11">
    <location>
        <begin position="189"/>
        <end position="216"/>
    </location>
</feature>
<keyword evidence="7" id="KW-0238">DNA-binding</keyword>
<dbReference type="PANTHER" id="PTHR23235">
    <property type="entry name" value="KRUEPPEL-LIKE TRANSCRIPTION FACTOR"/>
    <property type="match status" value="1"/>
</dbReference>
<evidence type="ECO:0000313" key="12">
    <source>
        <dbReference type="EMBL" id="RWS23875.1"/>
    </source>
</evidence>
<keyword evidence="6" id="KW-0805">Transcription regulation</keyword>
<evidence type="ECO:0000313" key="13">
    <source>
        <dbReference type="Proteomes" id="UP000288716"/>
    </source>
</evidence>
<dbReference type="OrthoDB" id="4748970at2759"/>
<evidence type="ECO:0000256" key="4">
    <source>
        <dbReference type="ARBA" id="ARBA00022771"/>
    </source>
</evidence>
<evidence type="ECO:0000256" key="6">
    <source>
        <dbReference type="ARBA" id="ARBA00023015"/>
    </source>
</evidence>
<sequence length="250" mass="28309">MADELNEMNSAALCLMSLMQNAKHRPRVDASPSSDSSINSVFGGPVDLRRRLQRSDECDKRTNDSMLLVAGILTDLTRNTRETSDCSIAKRFSVKSSEGRKRKSSEQSVCSSRKSAGKSDFVESSKKTHRCSFLGCDKVYGKSSHLKAHLRTHTGERPFGCKWLNCGKRFARSDELARHYRTHTGEKNFSCPYCEKRFMRSDHLTKHAKRHPEYEPSALVFRKHSLNRGLHLNPIISMDSIKNMSPVVSL</sequence>
<dbReference type="FunFam" id="3.30.160.60:FF:000926">
    <property type="entry name" value="Kruppel like factor 13"/>
    <property type="match status" value="1"/>
</dbReference>
<dbReference type="VEuPathDB" id="VectorBase:LDEU008165"/>
<dbReference type="GO" id="GO:0000981">
    <property type="term" value="F:DNA-binding transcription factor activity, RNA polymerase II-specific"/>
    <property type="evidence" value="ECO:0007669"/>
    <property type="project" value="TreeGrafter"/>
</dbReference>
<evidence type="ECO:0000256" key="2">
    <source>
        <dbReference type="ARBA" id="ARBA00022723"/>
    </source>
</evidence>
<gene>
    <name evidence="12" type="ORF">B4U80_08359</name>
</gene>
<dbReference type="Proteomes" id="UP000288716">
    <property type="component" value="Unassembled WGS sequence"/>
</dbReference>
<evidence type="ECO:0000256" key="10">
    <source>
        <dbReference type="PROSITE-ProRule" id="PRU00042"/>
    </source>
</evidence>
<dbReference type="Gene3D" id="3.30.160.60">
    <property type="entry name" value="Classic Zinc Finger"/>
    <property type="match status" value="3"/>
</dbReference>
<dbReference type="GO" id="GO:0005634">
    <property type="term" value="C:nucleus"/>
    <property type="evidence" value="ECO:0007669"/>
    <property type="project" value="UniProtKB-SubCell"/>
</dbReference>
<evidence type="ECO:0000259" key="11">
    <source>
        <dbReference type="PROSITE" id="PS50157"/>
    </source>
</evidence>
<keyword evidence="2" id="KW-0479">Metal-binding</keyword>
<keyword evidence="5" id="KW-0862">Zinc</keyword>
<keyword evidence="13" id="KW-1185">Reference proteome</keyword>
<reference evidence="12 13" key="1">
    <citation type="journal article" date="2018" name="Gigascience">
        <title>Genomes of trombidid mites reveal novel predicted allergens and laterally-transferred genes associated with secondary metabolism.</title>
        <authorList>
            <person name="Dong X."/>
            <person name="Chaisiri K."/>
            <person name="Xia D."/>
            <person name="Armstrong S.D."/>
            <person name="Fang Y."/>
            <person name="Donnelly M.J."/>
            <person name="Kadowaki T."/>
            <person name="McGarry J.W."/>
            <person name="Darby A.C."/>
            <person name="Makepeace B.L."/>
        </authorList>
    </citation>
    <scope>NUCLEOTIDE SEQUENCE [LARGE SCALE GENOMIC DNA]</scope>
    <source>
        <strain evidence="12">UoL-UT</strain>
    </source>
</reference>
<dbReference type="FunFam" id="3.30.160.60:FF:000232">
    <property type="entry name" value="Krueppel-like factor 9"/>
    <property type="match status" value="1"/>
</dbReference>
<dbReference type="AlphaFoldDB" id="A0A443S8Z1"/>
<accession>A0A443S8Z1</accession>